<evidence type="ECO:0000256" key="9">
    <source>
        <dbReference type="ARBA" id="ARBA00022741"/>
    </source>
</evidence>
<keyword evidence="12" id="KW-0460">Magnesium</keyword>
<evidence type="ECO:0000256" key="6">
    <source>
        <dbReference type="ARBA" id="ARBA00022527"/>
    </source>
</evidence>
<dbReference type="Pfam" id="PF13540">
    <property type="entry name" value="RCC1_2"/>
    <property type="match status" value="1"/>
</dbReference>
<name>A0A183CUN5_9BILA</name>
<reference evidence="15 16" key="2">
    <citation type="submission" date="2018-11" db="EMBL/GenBank/DDBJ databases">
        <authorList>
            <consortium name="Pathogen Informatics"/>
        </authorList>
    </citation>
    <scope>NUCLEOTIDE SEQUENCE [LARGE SCALE GENOMIC DNA]</scope>
</reference>
<comment type="cofactor">
    <cofactor evidence="1">
        <name>Mg(2+)</name>
        <dbReference type="ChEBI" id="CHEBI:18420"/>
    </cofactor>
</comment>
<dbReference type="GO" id="GO:0005524">
    <property type="term" value="F:ATP binding"/>
    <property type="evidence" value="ECO:0007669"/>
    <property type="project" value="UniProtKB-KW"/>
</dbReference>
<evidence type="ECO:0000256" key="13">
    <source>
        <dbReference type="PROSITE-ProRule" id="PRU00235"/>
    </source>
</evidence>
<dbReference type="WBParaSite" id="GPUH_0000017501-mRNA-1">
    <property type="protein sequence ID" value="GPUH_0000017501-mRNA-1"/>
    <property type="gene ID" value="GPUH_0000017501"/>
</dbReference>
<keyword evidence="8" id="KW-0479">Metal-binding</keyword>
<evidence type="ECO:0000256" key="11">
    <source>
        <dbReference type="ARBA" id="ARBA00022840"/>
    </source>
</evidence>
<sequence length="342" mass="38268">MFCGNKKYCGDGERPEDNLKPVLIDSLLREDIIDIGCGDEHAVAVAYGGKVYVWGNGANGRLGTGSTSFVTTAVPVVDVLSISFNYYVPKLFQGIITDALTLTAIKGFPSRVVDTLACGDGFSLAGTADNELYFWGSRCQQPWSRLTVDDLEALDPSTDFEKLESNDDDDTFISLADLVSSKRNVIVVIETSFPNERKQLSKRLNNSLPQATGLEDSQVETWIQRELDDAEYLPKTYSGKSTTNANGTNVTSNNTSMDKTKLDERQLLEEIEKLKEKISDQSRTCKEHESQMQDLKNKLTELQQLQTRQQYHEPPPEYSESKGFLLRNNMFSRVQSRTCVLL</sequence>
<feature type="compositionally biased region" description="Polar residues" evidence="14">
    <location>
        <begin position="238"/>
        <end position="257"/>
    </location>
</feature>
<reference evidence="17" key="1">
    <citation type="submission" date="2016-06" db="UniProtKB">
        <authorList>
            <consortium name="WormBaseParasite"/>
        </authorList>
    </citation>
    <scope>IDENTIFICATION</scope>
</reference>
<dbReference type="PROSITE" id="PS00626">
    <property type="entry name" value="RCC1_2"/>
    <property type="match status" value="1"/>
</dbReference>
<dbReference type="PANTHER" id="PTHR44535">
    <property type="entry name" value="PROTEIN CBG16200"/>
    <property type="match status" value="1"/>
</dbReference>
<keyword evidence="16" id="KW-1185">Reference proteome</keyword>
<accession>A0A183CUN5</accession>
<dbReference type="Proteomes" id="UP000271098">
    <property type="component" value="Unassembled WGS sequence"/>
</dbReference>
<feature type="region of interest" description="Disordered" evidence="14">
    <location>
        <begin position="236"/>
        <end position="259"/>
    </location>
</feature>
<keyword evidence="10" id="KW-0808">Transferase</keyword>
<dbReference type="Gene3D" id="2.130.10.30">
    <property type="entry name" value="Regulator of chromosome condensation 1/beta-lactamase-inhibitor protein II"/>
    <property type="match status" value="1"/>
</dbReference>
<evidence type="ECO:0000256" key="12">
    <source>
        <dbReference type="ARBA" id="ARBA00022842"/>
    </source>
</evidence>
<dbReference type="InterPro" id="IPR000408">
    <property type="entry name" value="Reg_chr_condens"/>
</dbReference>
<dbReference type="AlphaFoldDB" id="A0A183CUN5"/>
<protein>
    <recommendedName>
        <fullName evidence="4">non-specific serine/threonine protein kinase</fullName>
        <ecNumber evidence="4">2.7.11.1</ecNumber>
    </recommendedName>
</protein>
<evidence type="ECO:0000256" key="8">
    <source>
        <dbReference type="ARBA" id="ARBA00022723"/>
    </source>
</evidence>
<keyword evidence="10" id="KW-0418">Kinase</keyword>
<dbReference type="SUPFAM" id="SSF50985">
    <property type="entry name" value="RCC1/BLIP-II"/>
    <property type="match status" value="1"/>
</dbReference>
<evidence type="ECO:0000256" key="7">
    <source>
        <dbReference type="ARBA" id="ARBA00022553"/>
    </source>
</evidence>
<dbReference type="PANTHER" id="PTHR44535:SF1">
    <property type="entry name" value="SERINE_THREONINE-PROTEIN KINASE NEK9"/>
    <property type="match status" value="1"/>
</dbReference>
<dbReference type="GO" id="GO:0005737">
    <property type="term" value="C:cytoplasm"/>
    <property type="evidence" value="ECO:0007669"/>
    <property type="project" value="UniProtKB-SubCell"/>
</dbReference>
<evidence type="ECO:0000313" key="17">
    <source>
        <dbReference type="WBParaSite" id="GPUH_0000017501-mRNA-1"/>
    </source>
</evidence>
<keyword evidence="6" id="KW-0723">Serine/threonine-protein kinase</keyword>
<dbReference type="PROSITE" id="PS50012">
    <property type="entry name" value="RCC1_3"/>
    <property type="match status" value="1"/>
</dbReference>
<evidence type="ECO:0000256" key="10">
    <source>
        <dbReference type="ARBA" id="ARBA00022777"/>
    </source>
</evidence>
<feature type="repeat" description="RCC1" evidence="13">
    <location>
        <begin position="49"/>
        <end position="129"/>
    </location>
</feature>
<comment type="similarity">
    <text evidence="3">Belongs to the protein kinase superfamily. NEK Ser/Thr protein kinase family. NIMA subfamily.</text>
</comment>
<dbReference type="GO" id="GO:0004674">
    <property type="term" value="F:protein serine/threonine kinase activity"/>
    <property type="evidence" value="ECO:0007669"/>
    <property type="project" value="UniProtKB-KW"/>
</dbReference>
<keyword evidence="7" id="KW-0597">Phosphoprotein</keyword>
<dbReference type="EC" id="2.7.11.1" evidence="4"/>
<keyword evidence="9" id="KW-0547">Nucleotide-binding</keyword>
<dbReference type="GO" id="GO:0046872">
    <property type="term" value="F:metal ion binding"/>
    <property type="evidence" value="ECO:0007669"/>
    <property type="project" value="UniProtKB-KW"/>
</dbReference>
<evidence type="ECO:0000256" key="4">
    <source>
        <dbReference type="ARBA" id="ARBA00012513"/>
    </source>
</evidence>
<comment type="subcellular location">
    <subcellularLocation>
        <location evidence="2">Cytoplasm</location>
    </subcellularLocation>
</comment>
<dbReference type="OrthoDB" id="248923at2759"/>
<evidence type="ECO:0000256" key="2">
    <source>
        <dbReference type="ARBA" id="ARBA00004496"/>
    </source>
</evidence>
<gene>
    <name evidence="15" type="ORF">GPUH_LOCUS176</name>
</gene>
<dbReference type="InterPro" id="IPR009091">
    <property type="entry name" value="RCC1/BLIP-II"/>
</dbReference>
<dbReference type="InterPro" id="IPR051997">
    <property type="entry name" value="STK_NEK"/>
</dbReference>
<evidence type="ECO:0000313" key="16">
    <source>
        <dbReference type="Proteomes" id="UP000271098"/>
    </source>
</evidence>
<evidence type="ECO:0000256" key="14">
    <source>
        <dbReference type="SAM" id="MobiDB-lite"/>
    </source>
</evidence>
<evidence type="ECO:0000256" key="1">
    <source>
        <dbReference type="ARBA" id="ARBA00001946"/>
    </source>
</evidence>
<evidence type="ECO:0000256" key="3">
    <source>
        <dbReference type="ARBA" id="ARBA00010886"/>
    </source>
</evidence>
<proteinExistence type="inferred from homology"/>
<organism evidence="17">
    <name type="scientific">Gongylonema pulchrum</name>
    <dbReference type="NCBI Taxonomy" id="637853"/>
    <lineage>
        <taxon>Eukaryota</taxon>
        <taxon>Metazoa</taxon>
        <taxon>Ecdysozoa</taxon>
        <taxon>Nematoda</taxon>
        <taxon>Chromadorea</taxon>
        <taxon>Rhabditida</taxon>
        <taxon>Spirurina</taxon>
        <taxon>Spiruromorpha</taxon>
        <taxon>Spiruroidea</taxon>
        <taxon>Gongylonematidae</taxon>
        <taxon>Gongylonema</taxon>
    </lineage>
</organism>
<keyword evidence="5" id="KW-0963">Cytoplasm</keyword>
<evidence type="ECO:0000256" key="5">
    <source>
        <dbReference type="ARBA" id="ARBA00022490"/>
    </source>
</evidence>
<keyword evidence="11" id="KW-0067">ATP-binding</keyword>
<dbReference type="EMBL" id="UYRT01000129">
    <property type="protein sequence ID" value="VDK27556.1"/>
    <property type="molecule type" value="Genomic_DNA"/>
</dbReference>
<evidence type="ECO:0000313" key="15">
    <source>
        <dbReference type="EMBL" id="VDK27556.1"/>
    </source>
</evidence>